<dbReference type="SUPFAM" id="SSF49493">
    <property type="entry name" value="HSP40/DnaJ peptide-binding domain"/>
    <property type="match status" value="2"/>
</dbReference>
<dbReference type="SUPFAM" id="SSF46565">
    <property type="entry name" value="Chaperone J-domain"/>
    <property type="match status" value="1"/>
</dbReference>
<evidence type="ECO:0000256" key="2">
    <source>
        <dbReference type="ARBA" id="ARBA00023186"/>
    </source>
</evidence>
<proteinExistence type="predicted"/>
<dbReference type="SMART" id="SM00271">
    <property type="entry name" value="DnaJ"/>
    <property type="match status" value="1"/>
</dbReference>
<feature type="domain" description="J" evidence="3">
    <location>
        <begin position="28"/>
        <end position="93"/>
    </location>
</feature>
<protein>
    <submittedName>
        <fullName evidence="4">DnaJ region</fullName>
    </submittedName>
</protein>
<dbReference type="PROSITE" id="PS50076">
    <property type="entry name" value="DNAJ_2"/>
    <property type="match status" value="1"/>
</dbReference>
<dbReference type="PATRIC" id="fig|537010.4.peg.4559"/>
<dbReference type="Pfam" id="PF01556">
    <property type="entry name" value="DnaJ_C"/>
    <property type="match status" value="1"/>
</dbReference>
<evidence type="ECO:0000313" key="5">
    <source>
        <dbReference type="Proteomes" id="UP000004416"/>
    </source>
</evidence>
<sequence length="330" mass="37081">MNPVDEYPGKETIKLGDEGRGCPLQYKDYYQILGVDKKATLEEIKKAYRGLTKKYHPDINPGNKEAEEKYKEINEAYEVLGDPEKREKYDNFGNEFNYHNGYNFDPSQFGFGNGQFEFKTAGAGDYSDFFNLFFGEGGLDGFFGQKGPRTRGARSQFAYPGEDIESELHITLEEGFHGAEKQLSLRGRNGQKSLSVKIPKGINEGEKIRLKGQGEQGINGGENGDLYLTIRLHPHRNYIQEGINLTTTVDVLPWDAALGSEVTVKTLDSTIKVRIPPGIQTDSKIRIAGKGYIDRKGTRGDLYIKVRIINPTSISPEMKSLYEKLKDLSK</sequence>
<dbReference type="GO" id="GO:0051082">
    <property type="term" value="F:unfolded protein binding"/>
    <property type="evidence" value="ECO:0007669"/>
    <property type="project" value="InterPro"/>
</dbReference>
<evidence type="ECO:0000256" key="1">
    <source>
        <dbReference type="ARBA" id="ARBA00022705"/>
    </source>
</evidence>
<dbReference type="PRINTS" id="PR00625">
    <property type="entry name" value="JDOMAIN"/>
</dbReference>
<dbReference type="Gene3D" id="1.10.287.110">
    <property type="entry name" value="DnaJ domain"/>
    <property type="match status" value="1"/>
</dbReference>
<dbReference type="EMBL" id="AFZX01000133">
    <property type="protein sequence ID" value="EHL04383.1"/>
    <property type="molecule type" value="Genomic_DNA"/>
</dbReference>
<reference evidence="4 5" key="1">
    <citation type="submission" date="2011-08" db="EMBL/GenBank/DDBJ databases">
        <authorList>
            <person name="Weinstock G."/>
            <person name="Sodergren E."/>
            <person name="Clifton S."/>
            <person name="Fulton L."/>
            <person name="Fulton B."/>
            <person name="Courtney L."/>
            <person name="Fronick C."/>
            <person name="Harrison M."/>
            <person name="Strong C."/>
            <person name="Farmer C."/>
            <person name="Delahaunty K."/>
            <person name="Markovic C."/>
            <person name="Hall O."/>
            <person name="Minx P."/>
            <person name="Tomlinson C."/>
            <person name="Mitreva M."/>
            <person name="Hou S."/>
            <person name="Chen J."/>
            <person name="Wollam A."/>
            <person name="Pepin K.H."/>
            <person name="Johnson M."/>
            <person name="Bhonagiri V."/>
            <person name="Zhang X."/>
            <person name="Suruliraj S."/>
            <person name="Warren W."/>
            <person name="Chinwalla A."/>
            <person name="Mardis E.R."/>
            <person name="Wilson R.K."/>
        </authorList>
    </citation>
    <scope>NUCLEOTIDE SEQUENCE [LARGE SCALE GENOMIC DNA]</scope>
    <source>
        <strain evidence="4 5">DP7</strain>
    </source>
</reference>
<organism evidence="4 5">
    <name type="scientific">Desulfitobacterium hafniense DP7</name>
    <dbReference type="NCBI Taxonomy" id="537010"/>
    <lineage>
        <taxon>Bacteria</taxon>
        <taxon>Bacillati</taxon>
        <taxon>Bacillota</taxon>
        <taxon>Clostridia</taxon>
        <taxon>Eubacteriales</taxon>
        <taxon>Desulfitobacteriaceae</taxon>
        <taxon>Desulfitobacterium</taxon>
    </lineage>
</organism>
<dbReference type="PANTHER" id="PTHR43096:SF52">
    <property type="entry name" value="DNAJ HOMOLOG 1, MITOCHONDRIAL-RELATED"/>
    <property type="match status" value="1"/>
</dbReference>
<evidence type="ECO:0000313" key="4">
    <source>
        <dbReference type="EMBL" id="EHL04383.1"/>
    </source>
</evidence>
<dbReference type="InterPro" id="IPR001623">
    <property type="entry name" value="DnaJ_domain"/>
</dbReference>
<dbReference type="FunFam" id="2.60.260.20:FF:000013">
    <property type="entry name" value="DnaJ subfamily B member 11"/>
    <property type="match status" value="1"/>
</dbReference>
<dbReference type="Pfam" id="PF00226">
    <property type="entry name" value="DnaJ"/>
    <property type="match status" value="1"/>
</dbReference>
<dbReference type="GO" id="GO:0005737">
    <property type="term" value="C:cytoplasm"/>
    <property type="evidence" value="ECO:0007669"/>
    <property type="project" value="TreeGrafter"/>
</dbReference>
<dbReference type="GO" id="GO:0042026">
    <property type="term" value="P:protein refolding"/>
    <property type="evidence" value="ECO:0007669"/>
    <property type="project" value="TreeGrafter"/>
</dbReference>
<keyword evidence="2" id="KW-0143">Chaperone</keyword>
<dbReference type="HOGENOM" id="CLU_017633_0_0_9"/>
<dbReference type="PROSITE" id="PS00636">
    <property type="entry name" value="DNAJ_1"/>
    <property type="match status" value="1"/>
</dbReference>
<dbReference type="CDD" id="cd06257">
    <property type="entry name" value="DnaJ"/>
    <property type="match status" value="1"/>
</dbReference>
<comment type="caution">
    <text evidence="4">The sequence shown here is derived from an EMBL/GenBank/DDBJ whole genome shotgun (WGS) entry which is preliminary data.</text>
</comment>
<dbReference type="InterPro" id="IPR036869">
    <property type="entry name" value="J_dom_sf"/>
</dbReference>
<dbReference type="InterPro" id="IPR002939">
    <property type="entry name" value="DnaJ_C"/>
</dbReference>
<gene>
    <name evidence="4" type="ORF">HMPREF0322_04893</name>
</gene>
<evidence type="ECO:0000259" key="3">
    <source>
        <dbReference type="PROSITE" id="PS50076"/>
    </source>
</evidence>
<dbReference type="InterPro" id="IPR018253">
    <property type="entry name" value="DnaJ_domain_CS"/>
</dbReference>
<dbReference type="GO" id="GO:0006260">
    <property type="term" value="P:DNA replication"/>
    <property type="evidence" value="ECO:0007669"/>
    <property type="project" value="UniProtKB-KW"/>
</dbReference>
<dbReference type="CDD" id="cd10747">
    <property type="entry name" value="DnaJ_C"/>
    <property type="match status" value="1"/>
</dbReference>
<name>G9XV80_DESHA</name>
<dbReference type="PANTHER" id="PTHR43096">
    <property type="entry name" value="DNAJ HOMOLOG 1, MITOCHONDRIAL-RELATED"/>
    <property type="match status" value="1"/>
</dbReference>
<accession>G9XV80</accession>
<dbReference type="AlphaFoldDB" id="G9XV80"/>
<dbReference type="Proteomes" id="UP000004416">
    <property type="component" value="Unassembled WGS sequence"/>
</dbReference>
<dbReference type="Gene3D" id="2.60.260.20">
    <property type="entry name" value="Urease metallochaperone UreE, N-terminal domain"/>
    <property type="match status" value="2"/>
</dbReference>
<keyword evidence="1" id="KW-0235">DNA replication</keyword>
<dbReference type="InterPro" id="IPR008971">
    <property type="entry name" value="HSP40/DnaJ_pept-bd"/>
</dbReference>